<evidence type="ECO:0000313" key="1">
    <source>
        <dbReference type="EMBL" id="KAK8766784.1"/>
    </source>
</evidence>
<accession>A0AAQ4DWE4</accession>
<sequence length="86" mass="9502">MNSTISARFFGSTSTNVIIFLERQNQLFTGIGGKEYKGGCVTVLVEVARKPVRSGDRACAVQDFINCLKWKGYASMHRSAWAQIAL</sequence>
<evidence type="ECO:0000313" key="2">
    <source>
        <dbReference type="Proteomes" id="UP001321473"/>
    </source>
</evidence>
<dbReference type="AlphaFoldDB" id="A0AAQ4DWE4"/>
<dbReference type="EMBL" id="JARKHS020026030">
    <property type="protein sequence ID" value="KAK8766784.1"/>
    <property type="molecule type" value="Genomic_DNA"/>
</dbReference>
<dbReference type="Proteomes" id="UP001321473">
    <property type="component" value="Unassembled WGS sequence"/>
</dbReference>
<protein>
    <submittedName>
        <fullName evidence="1">Uncharacterized protein</fullName>
    </submittedName>
</protein>
<reference evidence="1 2" key="1">
    <citation type="journal article" date="2023" name="Arcadia Sci">
        <title>De novo assembly of a long-read Amblyomma americanum tick genome.</title>
        <authorList>
            <person name="Chou S."/>
            <person name="Poskanzer K.E."/>
            <person name="Rollins M."/>
            <person name="Thuy-Boun P.S."/>
        </authorList>
    </citation>
    <scope>NUCLEOTIDE SEQUENCE [LARGE SCALE GENOMIC DNA]</scope>
    <source>
        <strain evidence="1">F_SG_1</strain>
        <tissue evidence="1">Salivary glands</tissue>
    </source>
</reference>
<name>A0AAQ4DWE4_AMBAM</name>
<organism evidence="1 2">
    <name type="scientific">Amblyomma americanum</name>
    <name type="common">Lone star tick</name>
    <dbReference type="NCBI Taxonomy" id="6943"/>
    <lineage>
        <taxon>Eukaryota</taxon>
        <taxon>Metazoa</taxon>
        <taxon>Ecdysozoa</taxon>
        <taxon>Arthropoda</taxon>
        <taxon>Chelicerata</taxon>
        <taxon>Arachnida</taxon>
        <taxon>Acari</taxon>
        <taxon>Parasitiformes</taxon>
        <taxon>Ixodida</taxon>
        <taxon>Ixodoidea</taxon>
        <taxon>Ixodidae</taxon>
        <taxon>Amblyomminae</taxon>
        <taxon>Amblyomma</taxon>
    </lineage>
</organism>
<comment type="caution">
    <text evidence="1">The sequence shown here is derived from an EMBL/GenBank/DDBJ whole genome shotgun (WGS) entry which is preliminary data.</text>
</comment>
<gene>
    <name evidence="1" type="ORF">V5799_006438</name>
</gene>
<keyword evidence="2" id="KW-1185">Reference proteome</keyword>
<proteinExistence type="predicted"/>